<feature type="transmembrane region" description="Helical" evidence="6">
    <location>
        <begin position="339"/>
        <end position="359"/>
    </location>
</feature>
<feature type="transmembrane region" description="Helical" evidence="6">
    <location>
        <begin position="405"/>
        <end position="425"/>
    </location>
</feature>
<dbReference type="PANTHER" id="PTHR42718:SF9">
    <property type="entry name" value="MAJOR FACILITATOR SUPERFAMILY MULTIDRUG TRANSPORTER MFSC"/>
    <property type="match status" value="1"/>
</dbReference>
<feature type="transmembrane region" description="Helical" evidence="6">
    <location>
        <begin position="20"/>
        <end position="40"/>
    </location>
</feature>
<accession>A0AAW3JNY4</accession>
<dbReference type="PROSITE" id="PS50850">
    <property type="entry name" value="MFS"/>
    <property type="match status" value="1"/>
</dbReference>
<keyword evidence="4 6" id="KW-1133">Transmembrane helix</keyword>
<evidence type="ECO:0000256" key="5">
    <source>
        <dbReference type="ARBA" id="ARBA00023136"/>
    </source>
</evidence>
<feature type="transmembrane region" description="Helical" evidence="6">
    <location>
        <begin position="172"/>
        <end position="192"/>
    </location>
</feature>
<organism evidence="8 9">
    <name type="scientific">Butyribacter intestini</name>
    <dbReference type="NCBI Taxonomy" id="1703332"/>
    <lineage>
        <taxon>Bacteria</taxon>
        <taxon>Bacillati</taxon>
        <taxon>Bacillota</taxon>
        <taxon>Clostridia</taxon>
        <taxon>Lachnospirales</taxon>
        <taxon>Lachnospiraceae</taxon>
        <taxon>Butyribacter</taxon>
    </lineage>
</organism>
<dbReference type="Gene3D" id="1.20.1250.20">
    <property type="entry name" value="MFS general substrate transporter like domains"/>
    <property type="match status" value="2"/>
</dbReference>
<feature type="transmembrane region" description="Helical" evidence="6">
    <location>
        <begin position="273"/>
        <end position="294"/>
    </location>
</feature>
<dbReference type="EMBL" id="LLKB01000005">
    <property type="protein sequence ID" value="KQC84466.1"/>
    <property type="molecule type" value="Genomic_DNA"/>
</dbReference>
<feature type="transmembrane region" description="Helical" evidence="6">
    <location>
        <begin position="52"/>
        <end position="74"/>
    </location>
</feature>
<feature type="transmembrane region" description="Helical" evidence="6">
    <location>
        <begin position="314"/>
        <end position="332"/>
    </location>
</feature>
<feature type="transmembrane region" description="Helical" evidence="6">
    <location>
        <begin position="232"/>
        <end position="252"/>
    </location>
</feature>
<reference evidence="8 9" key="1">
    <citation type="submission" date="2015-10" db="EMBL/GenBank/DDBJ databases">
        <title>Butyribacter intestini gen. nov., sp. nov., a butyric acid-producing bacterium of the family Lachnospiraceae isolated from the human faeces.</title>
        <authorList>
            <person name="Zou Y."/>
            <person name="Xue W."/>
            <person name="Luo G."/>
            <person name="Lv M."/>
        </authorList>
    </citation>
    <scope>NUCLEOTIDE SEQUENCE [LARGE SCALE GENOMIC DNA]</scope>
    <source>
        <strain evidence="8 9">TF01-11</strain>
    </source>
</reference>
<comment type="subcellular location">
    <subcellularLocation>
        <location evidence="1">Cell membrane</location>
        <topology evidence="1">Multi-pass membrane protein</topology>
    </subcellularLocation>
</comment>
<dbReference type="AlphaFoldDB" id="A0AAW3JNY4"/>
<dbReference type="GO" id="GO:0022857">
    <property type="term" value="F:transmembrane transporter activity"/>
    <property type="evidence" value="ECO:0007669"/>
    <property type="project" value="InterPro"/>
</dbReference>
<evidence type="ECO:0000256" key="1">
    <source>
        <dbReference type="ARBA" id="ARBA00004651"/>
    </source>
</evidence>
<feature type="transmembrane region" description="Helical" evidence="6">
    <location>
        <begin position="86"/>
        <end position="104"/>
    </location>
</feature>
<dbReference type="SUPFAM" id="SSF103473">
    <property type="entry name" value="MFS general substrate transporter"/>
    <property type="match status" value="1"/>
</dbReference>
<keyword evidence="9" id="KW-1185">Reference proteome</keyword>
<protein>
    <recommendedName>
        <fullName evidence="7">Major facilitator superfamily (MFS) profile domain-containing protein</fullName>
    </recommendedName>
</protein>
<keyword evidence="2" id="KW-0813">Transport</keyword>
<name>A0AAW3JNY4_9FIRM</name>
<feature type="domain" description="Major facilitator superfamily (MFS) profile" evidence="7">
    <location>
        <begin position="1"/>
        <end position="469"/>
    </location>
</feature>
<evidence type="ECO:0000313" key="9">
    <source>
        <dbReference type="Proteomes" id="UP000050833"/>
    </source>
</evidence>
<evidence type="ECO:0000256" key="6">
    <source>
        <dbReference type="SAM" id="Phobius"/>
    </source>
</evidence>
<dbReference type="InterPro" id="IPR036259">
    <property type="entry name" value="MFS_trans_sf"/>
</dbReference>
<feature type="transmembrane region" description="Helical" evidence="6">
    <location>
        <begin position="110"/>
        <end position="132"/>
    </location>
</feature>
<evidence type="ECO:0000256" key="4">
    <source>
        <dbReference type="ARBA" id="ARBA00022989"/>
    </source>
</evidence>
<dbReference type="RefSeq" id="WP_055943148.1">
    <property type="nucleotide sequence ID" value="NZ_JAQDCV010000004.1"/>
</dbReference>
<dbReference type="GO" id="GO:0005886">
    <property type="term" value="C:plasma membrane"/>
    <property type="evidence" value="ECO:0007669"/>
    <property type="project" value="UniProtKB-SubCell"/>
</dbReference>
<evidence type="ECO:0000313" key="8">
    <source>
        <dbReference type="EMBL" id="KQC84466.1"/>
    </source>
</evidence>
<dbReference type="Proteomes" id="UP000050833">
    <property type="component" value="Unassembled WGS sequence"/>
</dbReference>
<dbReference type="Pfam" id="PF07690">
    <property type="entry name" value="MFS_1"/>
    <property type="match status" value="1"/>
</dbReference>
<feature type="transmembrane region" description="Helical" evidence="6">
    <location>
        <begin position="365"/>
        <end position="384"/>
    </location>
</feature>
<evidence type="ECO:0000256" key="3">
    <source>
        <dbReference type="ARBA" id="ARBA00022692"/>
    </source>
</evidence>
<feature type="transmembrane region" description="Helical" evidence="6">
    <location>
        <begin position="144"/>
        <end position="166"/>
    </location>
</feature>
<dbReference type="InterPro" id="IPR011701">
    <property type="entry name" value="MFS"/>
</dbReference>
<evidence type="ECO:0000256" key="2">
    <source>
        <dbReference type="ARBA" id="ARBA00022448"/>
    </source>
</evidence>
<dbReference type="PANTHER" id="PTHR42718">
    <property type="entry name" value="MAJOR FACILITATOR SUPERFAMILY MULTIDRUG TRANSPORTER MFSC"/>
    <property type="match status" value="1"/>
</dbReference>
<proteinExistence type="predicted"/>
<feature type="transmembrane region" description="Helical" evidence="6">
    <location>
        <begin position="204"/>
        <end position="226"/>
    </location>
</feature>
<comment type="caution">
    <text evidence="8">The sequence shown here is derived from an EMBL/GenBank/DDBJ whole genome shotgun (WGS) entry which is preliminary data.</text>
</comment>
<gene>
    <name evidence="8" type="ORF">APZ18_06805</name>
</gene>
<evidence type="ECO:0000259" key="7">
    <source>
        <dbReference type="PROSITE" id="PS50850"/>
    </source>
</evidence>
<sequence>MADTQNIQVAIPLPEKKRKFVQAGCICMMLSVAMYGLVFATLTSPILESVNAMGYVGLFSIFSALGLSIMTPIGGKLGDLIGRRNIVVIPGIICAVCGIAFAFVRSLVPLMILRFLISLAQGAFTAAPYIITGLINERKKVPKAMGMLATSIAVGGFGGSILAGVLTDMGMLKAAIIMPAIPLIAGVMLIGFNLPNQKNEGSVSLDISGIITLVIALCGILLPLNFGSSMGFAHPAIITGFVIGVIALILFVKIENKTNEPLIPMYLFKNKKYTVLLVIGFICYFYQNAMNVYAPVGALQVMKASASLTGALQMPRTILTIILPTIAGVWVGKKTANAWKAMVVGTVFVAIPMFMMAFTTPSTSIILYFAALTITGIAESFRAVSITPSAQSALEPHDMGVGTSLVNFANSLAQTISAAVFAVAYNACTASDPTNTTLIKNGVNAVFVVAAVVTVAGFILVVTVIRPLMDEK</sequence>
<feature type="transmembrane region" description="Helical" evidence="6">
    <location>
        <begin position="445"/>
        <end position="465"/>
    </location>
</feature>
<keyword evidence="3 6" id="KW-0812">Transmembrane</keyword>
<keyword evidence="5 6" id="KW-0472">Membrane</keyword>
<dbReference type="InterPro" id="IPR020846">
    <property type="entry name" value="MFS_dom"/>
</dbReference>